<accession>A0AAE4C9B1</accession>
<evidence type="ECO:0000313" key="3">
    <source>
        <dbReference type="Proteomes" id="UP001183643"/>
    </source>
</evidence>
<gene>
    <name evidence="2" type="ORF">J2S41_003149</name>
</gene>
<protein>
    <recommendedName>
        <fullName evidence="1">Peptidase C14 caspase domain-containing protein</fullName>
    </recommendedName>
</protein>
<proteinExistence type="predicted"/>
<dbReference type="RefSeq" id="WP_310368447.1">
    <property type="nucleotide sequence ID" value="NZ_JAVDYB010000001.1"/>
</dbReference>
<comment type="caution">
    <text evidence="2">The sequence shown here is derived from an EMBL/GenBank/DDBJ whole genome shotgun (WGS) entry which is preliminary data.</text>
</comment>
<dbReference type="SUPFAM" id="SSF52129">
    <property type="entry name" value="Caspase-like"/>
    <property type="match status" value="1"/>
</dbReference>
<dbReference type="GO" id="GO:0006508">
    <property type="term" value="P:proteolysis"/>
    <property type="evidence" value="ECO:0007669"/>
    <property type="project" value="InterPro"/>
</dbReference>
<dbReference type="AlphaFoldDB" id="A0AAE4C9B1"/>
<evidence type="ECO:0000259" key="1">
    <source>
        <dbReference type="Pfam" id="PF00656"/>
    </source>
</evidence>
<dbReference type="NCBIfam" id="NF047832">
    <property type="entry name" value="caspase_w_EACC1"/>
    <property type="match status" value="1"/>
</dbReference>
<dbReference type="InterPro" id="IPR011600">
    <property type="entry name" value="Pept_C14_caspase"/>
</dbReference>
<name>A0AAE4C9B1_9ACTN</name>
<dbReference type="InterPro" id="IPR029030">
    <property type="entry name" value="Caspase-like_dom_sf"/>
</dbReference>
<dbReference type="Gene3D" id="3.40.50.1460">
    <property type="match status" value="1"/>
</dbReference>
<reference evidence="2" key="1">
    <citation type="submission" date="2023-07" db="EMBL/GenBank/DDBJ databases">
        <title>Sequencing the genomes of 1000 actinobacteria strains.</title>
        <authorList>
            <person name="Klenk H.-P."/>
        </authorList>
    </citation>
    <scope>NUCLEOTIDE SEQUENCE</scope>
    <source>
        <strain evidence="2">DSM 44707</strain>
    </source>
</reference>
<dbReference type="GO" id="GO:0004197">
    <property type="term" value="F:cysteine-type endopeptidase activity"/>
    <property type="evidence" value="ECO:0007669"/>
    <property type="project" value="InterPro"/>
</dbReference>
<dbReference type="Pfam" id="PF00656">
    <property type="entry name" value="Peptidase_C14"/>
    <property type="match status" value="1"/>
</dbReference>
<feature type="domain" description="Peptidase C14 caspase" evidence="1">
    <location>
        <begin position="10"/>
        <end position="217"/>
    </location>
</feature>
<evidence type="ECO:0000313" key="2">
    <source>
        <dbReference type="EMBL" id="MDR7276371.1"/>
    </source>
</evidence>
<organism evidence="2 3">
    <name type="scientific">Catenuloplanes atrovinosus</name>
    <dbReference type="NCBI Taxonomy" id="137266"/>
    <lineage>
        <taxon>Bacteria</taxon>
        <taxon>Bacillati</taxon>
        <taxon>Actinomycetota</taxon>
        <taxon>Actinomycetes</taxon>
        <taxon>Micromonosporales</taxon>
        <taxon>Micromonosporaceae</taxon>
        <taxon>Catenuloplanes</taxon>
    </lineage>
</organism>
<dbReference type="EMBL" id="JAVDYB010000001">
    <property type="protein sequence ID" value="MDR7276371.1"/>
    <property type="molecule type" value="Genomic_DNA"/>
</dbReference>
<keyword evidence="3" id="KW-1185">Reference proteome</keyword>
<sequence length="726" mass="77636">MALSDPGASRAVLIGVHSYARMPDLPAVARNLADLRAALTDHRTWGLPDGHCRVVAAPRDAEAILDAVTKAGEQATDTLLVYYAGHGLTDPHSDELHLTLPGSNPQFSATALRYDDLRRAIRNPLVRARRTVVILDCCYSGRALDGGMGATPTTEQTVTEGSHVLTAAGPTRRAWSPPGERHTAFTGELIRALTNGIPDGPELLSTDVVYRHVHTELRAKGRPEPQQANRNAGGDIVIARNRAVPGAPPPPPPPWWRRIRFPARTPISLAVVVALAAVTAIAWRLWDGARAPDTALPDTVHACRAAGTVPPGAAAAYGCRYHDGRPTAVAVYPNSAALDTAYDTVRDGARGVRSTGDCTTEEDAEHRYPVTGTAAGRVLCTSCADGTSIVWTDDDTLALLRIDAPATERVALRESWNRMVASPPAFPSPAEKKLIGMGVGTGCKRAGISELDDFPGAIAAVACIGERGQPATYFQFESLAGLQRAMTDHLPGDGDLAVESCSGGEEPDYTGGRRYDVRSVYLGVVLCYAAVDGNHIVEWSVEPLLVAGRIAGSVAASLVDWWTSYRAPPTELVVQTLNRQVGFPNEAEKALLALIPEPSRKDCMRPSEEFKGQHVGGYAVSAAVVCRAGTGPPIIFYYQFTNKKDLTENYAPDAGPDGDCTASDTAVTGESAYSRGGTTGRLRCEDQDGSLARFWTDERRLIFGLAFQGRDAKVMAEWWEHDAGPL</sequence>
<dbReference type="Proteomes" id="UP001183643">
    <property type="component" value="Unassembled WGS sequence"/>
</dbReference>